<dbReference type="Pfam" id="PF19300">
    <property type="entry name" value="BPD_transp_1_N"/>
    <property type="match status" value="1"/>
</dbReference>
<dbReference type="InterPro" id="IPR035906">
    <property type="entry name" value="MetI-like_sf"/>
</dbReference>
<comment type="subcellular location">
    <subcellularLocation>
        <location evidence="1 7">Cell membrane</location>
        <topology evidence="1 7">Multi-pass membrane protein</topology>
    </subcellularLocation>
</comment>
<keyword evidence="5 7" id="KW-1133">Transmembrane helix</keyword>
<proteinExistence type="inferred from homology"/>
<feature type="domain" description="ABC transmembrane type-1" evidence="8">
    <location>
        <begin position="104"/>
        <end position="304"/>
    </location>
</feature>
<keyword evidence="2 7" id="KW-0813">Transport</keyword>
<feature type="transmembrane region" description="Helical" evidence="7">
    <location>
        <begin position="140"/>
        <end position="165"/>
    </location>
</feature>
<comment type="similarity">
    <text evidence="7">Belongs to the binding-protein-dependent transport system permease family.</text>
</comment>
<evidence type="ECO:0000313" key="10">
    <source>
        <dbReference type="Proteomes" id="UP000184749"/>
    </source>
</evidence>
<dbReference type="PROSITE" id="PS50928">
    <property type="entry name" value="ABC_TM1"/>
    <property type="match status" value="1"/>
</dbReference>
<dbReference type="GO" id="GO:0071916">
    <property type="term" value="F:dipeptide transmembrane transporter activity"/>
    <property type="evidence" value="ECO:0007669"/>
    <property type="project" value="TreeGrafter"/>
</dbReference>
<feature type="transmembrane region" description="Helical" evidence="7">
    <location>
        <begin position="235"/>
        <end position="256"/>
    </location>
</feature>
<dbReference type="Gene3D" id="1.10.3720.10">
    <property type="entry name" value="MetI-like"/>
    <property type="match status" value="1"/>
</dbReference>
<gene>
    <name evidence="9" type="ORF">IE4872_PC00437</name>
</gene>
<geneLocation type="plasmid" evidence="10">
    <name>prgalie4872c</name>
</geneLocation>
<dbReference type="SUPFAM" id="SSF161098">
    <property type="entry name" value="MetI-like"/>
    <property type="match status" value="1"/>
</dbReference>
<evidence type="ECO:0000256" key="5">
    <source>
        <dbReference type="ARBA" id="ARBA00022989"/>
    </source>
</evidence>
<dbReference type="InterPro" id="IPR045621">
    <property type="entry name" value="BPD_transp_1_N"/>
</dbReference>
<dbReference type="PANTHER" id="PTHR43163">
    <property type="entry name" value="DIPEPTIDE TRANSPORT SYSTEM PERMEASE PROTEIN DPPB-RELATED"/>
    <property type="match status" value="1"/>
</dbReference>
<dbReference type="RefSeq" id="WP_074070928.1">
    <property type="nucleotide sequence ID" value="NZ_CP017104.1"/>
</dbReference>
<dbReference type="Pfam" id="PF00528">
    <property type="entry name" value="BPD_transp_1"/>
    <property type="match status" value="1"/>
</dbReference>
<dbReference type="GO" id="GO:0005886">
    <property type="term" value="C:plasma membrane"/>
    <property type="evidence" value="ECO:0007669"/>
    <property type="project" value="UniProtKB-SubCell"/>
</dbReference>
<organism evidence="9 10">
    <name type="scientific">Rhizobium gallicum</name>
    <dbReference type="NCBI Taxonomy" id="56730"/>
    <lineage>
        <taxon>Bacteria</taxon>
        <taxon>Pseudomonadati</taxon>
        <taxon>Pseudomonadota</taxon>
        <taxon>Alphaproteobacteria</taxon>
        <taxon>Hyphomicrobiales</taxon>
        <taxon>Rhizobiaceae</taxon>
        <taxon>Rhizobium/Agrobacterium group</taxon>
        <taxon>Rhizobium</taxon>
    </lineage>
</organism>
<dbReference type="Proteomes" id="UP000184749">
    <property type="component" value="Plasmid pRgalIE4872c"/>
</dbReference>
<sequence>MPGLSARLAVKVLNRLLMIAVVLWGAATIAFVVVKLIPGDPVSVISGGDNIVDGPQREAIARQFGLDQPIAVQYATYVGRALTGNFGTSYQYRQPVSSVIVEAASYTVQLAATAMLIAVVTALSSAIATAGRRVKLRAALIGFELVVLSTPIYWIGIVLLTLFSFKLQWFPVTGSDGFRSLVLPAVTLSLPLGALLSQVLRDGLEDSLAQPFAMTVRMRGVGETILRIRHGLRHAALAASTLTGTLLASVLGGSILTETVFGRPGIGQITLQAIKSRDMPMVLGLVMFSALIFVIVNIIVDALYVVIDPRLRRASHE</sequence>
<dbReference type="EMBL" id="CP017104">
    <property type="protein sequence ID" value="APO70452.1"/>
    <property type="molecule type" value="Genomic_DNA"/>
</dbReference>
<dbReference type="InterPro" id="IPR000515">
    <property type="entry name" value="MetI-like"/>
</dbReference>
<feature type="transmembrane region" description="Helical" evidence="7">
    <location>
        <begin position="12"/>
        <end position="34"/>
    </location>
</feature>
<evidence type="ECO:0000256" key="7">
    <source>
        <dbReference type="RuleBase" id="RU363032"/>
    </source>
</evidence>
<protein>
    <submittedName>
        <fullName evidence="9">Dipeptide/oligopeptide ABC transporter permease protein</fullName>
    </submittedName>
</protein>
<feature type="transmembrane region" description="Helical" evidence="7">
    <location>
        <begin position="106"/>
        <end position="128"/>
    </location>
</feature>
<evidence type="ECO:0000313" key="9">
    <source>
        <dbReference type="EMBL" id="APO70452.1"/>
    </source>
</evidence>
<keyword evidence="3" id="KW-1003">Cell membrane</keyword>
<name>A0A1L5NRE7_9HYPH</name>
<evidence type="ECO:0000256" key="2">
    <source>
        <dbReference type="ARBA" id="ARBA00022448"/>
    </source>
</evidence>
<evidence type="ECO:0000256" key="6">
    <source>
        <dbReference type="ARBA" id="ARBA00023136"/>
    </source>
</evidence>
<feature type="transmembrane region" description="Helical" evidence="7">
    <location>
        <begin position="281"/>
        <end position="307"/>
    </location>
</feature>
<dbReference type="OrthoDB" id="9805855at2"/>
<dbReference type="CDD" id="cd06261">
    <property type="entry name" value="TM_PBP2"/>
    <property type="match status" value="1"/>
</dbReference>
<feature type="transmembrane region" description="Helical" evidence="7">
    <location>
        <begin position="177"/>
        <end position="196"/>
    </location>
</feature>
<evidence type="ECO:0000259" key="8">
    <source>
        <dbReference type="PROSITE" id="PS50928"/>
    </source>
</evidence>
<dbReference type="AlphaFoldDB" id="A0A1L5NRE7"/>
<reference evidence="9 10" key="1">
    <citation type="submission" date="2016-09" db="EMBL/GenBank/DDBJ databases">
        <title>The complete genome sequences of Rhizobium gallicum, symbiovars gallicum and phaseoli, symbionts associated to common bean (Phaseolus vulgaris).</title>
        <authorList>
            <person name="Bustos P."/>
            <person name="Santamaria R.I."/>
            <person name="Perez-Carrascal O.M."/>
            <person name="Juarez S."/>
            <person name="Lozano L."/>
            <person name="Martinez-Flores I."/>
            <person name="Martinez-Romero E."/>
            <person name="Cevallos M."/>
            <person name="Romero D."/>
            <person name="Davila G."/>
            <person name="Gonzalez V."/>
        </authorList>
    </citation>
    <scope>NUCLEOTIDE SEQUENCE [LARGE SCALE GENOMIC DNA]</scope>
    <source>
        <strain evidence="9 10">IE4872</strain>
        <plasmid evidence="10">prgalie4872c</plasmid>
    </source>
</reference>
<evidence type="ECO:0000256" key="4">
    <source>
        <dbReference type="ARBA" id="ARBA00022692"/>
    </source>
</evidence>
<accession>A0A1L5NRE7</accession>
<keyword evidence="9" id="KW-0614">Plasmid</keyword>
<evidence type="ECO:0000256" key="3">
    <source>
        <dbReference type="ARBA" id="ARBA00022475"/>
    </source>
</evidence>
<evidence type="ECO:0000256" key="1">
    <source>
        <dbReference type="ARBA" id="ARBA00004651"/>
    </source>
</evidence>
<keyword evidence="6 7" id="KW-0472">Membrane</keyword>
<keyword evidence="4 7" id="KW-0812">Transmembrane</keyword>
<dbReference type="PANTHER" id="PTHR43163:SF6">
    <property type="entry name" value="DIPEPTIDE TRANSPORT SYSTEM PERMEASE PROTEIN DPPB-RELATED"/>
    <property type="match status" value="1"/>
</dbReference>